<dbReference type="VEuPathDB" id="FungiDB:H257_18479"/>
<dbReference type="PROSITE" id="PS00028">
    <property type="entry name" value="ZINC_FINGER_C2H2_1"/>
    <property type="match status" value="1"/>
</dbReference>
<evidence type="ECO:0000256" key="1">
    <source>
        <dbReference type="PROSITE-ProRule" id="PRU00042"/>
    </source>
</evidence>
<keyword evidence="1" id="KW-0863">Zinc-finger</keyword>
<dbReference type="RefSeq" id="XP_009845841.1">
    <property type="nucleotide sequence ID" value="XM_009847539.1"/>
</dbReference>
<dbReference type="GO" id="GO:0008270">
    <property type="term" value="F:zinc ion binding"/>
    <property type="evidence" value="ECO:0007669"/>
    <property type="project" value="UniProtKB-KW"/>
</dbReference>
<keyword evidence="1" id="KW-0479">Metal-binding</keyword>
<gene>
    <name evidence="4" type="ORF">H257_18479</name>
</gene>
<name>W4FCX5_APHAT</name>
<keyword evidence="1" id="KW-0862">Zinc</keyword>
<protein>
    <recommendedName>
        <fullName evidence="3">C2H2-type domain-containing protein</fullName>
    </recommendedName>
</protein>
<proteinExistence type="predicted"/>
<reference evidence="4" key="1">
    <citation type="submission" date="2013-12" db="EMBL/GenBank/DDBJ databases">
        <title>The Genome Sequence of Aphanomyces astaci APO3.</title>
        <authorList>
            <consortium name="The Broad Institute Genomics Platform"/>
            <person name="Russ C."/>
            <person name="Tyler B."/>
            <person name="van West P."/>
            <person name="Dieguez-Uribeondo J."/>
            <person name="Young S.K."/>
            <person name="Zeng Q."/>
            <person name="Gargeya S."/>
            <person name="Fitzgerald M."/>
            <person name="Abouelleil A."/>
            <person name="Alvarado L."/>
            <person name="Chapman S.B."/>
            <person name="Gainer-Dewar J."/>
            <person name="Goldberg J."/>
            <person name="Griggs A."/>
            <person name="Gujja S."/>
            <person name="Hansen M."/>
            <person name="Howarth C."/>
            <person name="Imamovic A."/>
            <person name="Ireland A."/>
            <person name="Larimer J."/>
            <person name="McCowan C."/>
            <person name="Murphy C."/>
            <person name="Pearson M."/>
            <person name="Poon T.W."/>
            <person name="Priest M."/>
            <person name="Roberts A."/>
            <person name="Saif S."/>
            <person name="Shea T."/>
            <person name="Sykes S."/>
            <person name="Wortman J."/>
            <person name="Nusbaum C."/>
            <person name="Birren B."/>
        </authorList>
    </citation>
    <scope>NUCLEOTIDE SEQUENCE [LARGE SCALE GENOMIC DNA]</scope>
    <source>
        <strain evidence="4">APO3</strain>
    </source>
</reference>
<dbReference type="GeneID" id="20820475"/>
<feature type="region of interest" description="Disordered" evidence="2">
    <location>
        <begin position="205"/>
        <end position="239"/>
    </location>
</feature>
<organism evidence="4">
    <name type="scientific">Aphanomyces astaci</name>
    <name type="common">Crayfish plague agent</name>
    <dbReference type="NCBI Taxonomy" id="112090"/>
    <lineage>
        <taxon>Eukaryota</taxon>
        <taxon>Sar</taxon>
        <taxon>Stramenopiles</taxon>
        <taxon>Oomycota</taxon>
        <taxon>Saprolegniomycetes</taxon>
        <taxon>Saprolegniales</taxon>
        <taxon>Verrucalvaceae</taxon>
        <taxon>Aphanomyces</taxon>
    </lineage>
</organism>
<dbReference type="EMBL" id="KI913281">
    <property type="protein sequence ID" value="ETV64676.1"/>
    <property type="molecule type" value="Genomic_DNA"/>
</dbReference>
<dbReference type="AlphaFoldDB" id="W4FCX5"/>
<dbReference type="InterPro" id="IPR013087">
    <property type="entry name" value="Znf_C2H2_type"/>
</dbReference>
<dbReference type="PROSITE" id="PS50157">
    <property type="entry name" value="ZINC_FINGER_C2H2_2"/>
    <property type="match status" value="1"/>
</dbReference>
<evidence type="ECO:0000313" key="4">
    <source>
        <dbReference type="EMBL" id="ETV64676.1"/>
    </source>
</evidence>
<feature type="domain" description="C2H2-type" evidence="3">
    <location>
        <begin position="101"/>
        <end position="131"/>
    </location>
</feature>
<accession>W4FCX5</accession>
<evidence type="ECO:0000256" key="2">
    <source>
        <dbReference type="SAM" id="MobiDB-lite"/>
    </source>
</evidence>
<evidence type="ECO:0000259" key="3">
    <source>
        <dbReference type="PROSITE" id="PS50157"/>
    </source>
</evidence>
<sequence length="239" mass="27219">MHIFQPHDNGYNRTTNGGLLHIMETNGLTDHETMSRPLKSLIGQRHAEQRLRSTTYMIRETANIDNNNLIAQKFYPYVEETENKEIPFAESPMADPSKKRVVCPVVDCEDRFVAETNKKSHYNSVHFSKNPILEPYRPSLFAEMGADDHDEYTRRTGIILHASPNFEHNVLNDVAIIHMLNVLLKKRGVDVDLVFLGHAMRNPTNEQQAAGANEHESSEEEVVQPPPPKKRLTAKQANV</sequence>